<protein>
    <submittedName>
        <fullName evidence="2">Uncharacterized protein</fullName>
    </submittedName>
</protein>
<comment type="caution">
    <text evidence="2">The sequence shown here is derived from an EMBL/GenBank/DDBJ whole genome shotgun (WGS) entry which is preliminary data.</text>
</comment>
<dbReference type="EMBL" id="RRYP01004513">
    <property type="protein sequence ID" value="TNV82804.1"/>
    <property type="molecule type" value="Genomic_DNA"/>
</dbReference>
<accession>A0A8J8T5A4</accession>
<dbReference type="AlphaFoldDB" id="A0A8J8T5A4"/>
<gene>
    <name evidence="2" type="ORF">FGO68_gene10954</name>
</gene>
<evidence type="ECO:0000256" key="1">
    <source>
        <dbReference type="SAM" id="MobiDB-lite"/>
    </source>
</evidence>
<feature type="compositionally biased region" description="Polar residues" evidence="1">
    <location>
        <begin position="134"/>
        <end position="146"/>
    </location>
</feature>
<proteinExistence type="predicted"/>
<keyword evidence="3" id="KW-1185">Reference proteome</keyword>
<sequence length="344" mass="38867">MNYQNLNPASQNSPFQTFYSGPTDVRQSLSFYPETLNVDDCIIGTQGPSYYNTEEPPMSAQTFLQQGLIMQEVPTLYQQYDGRCQPYQDDIVLSDASESFDLFQQSPYQCKSPSISVVVQPIDSRSTLEETKSEPQATTTSDNLLSTPAPAKRSKNQPSQLSARVLQQGKAILKEFNADLISSKVVIHSIFRNFKKYLVKKNKLAEAAAVQDLVRTSLGQAEYNALLSHLRTCGVIINVINRSSRKQFENPSSRKYGKVVQSPSFLQSALYAYKKESLLCLDHTTLQALLIVLPYIAKNVKYANTQKKKSPQTQDLPQDFFRRKVNELTRVVQDLIILLQRQES</sequence>
<organism evidence="2 3">
    <name type="scientific">Halteria grandinella</name>
    <dbReference type="NCBI Taxonomy" id="5974"/>
    <lineage>
        <taxon>Eukaryota</taxon>
        <taxon>Sar</taxon>
        <taxon>Alveolata</taxon>
        <taxon>Ciliophora</taxon>
        <taxon>Intramacronucleata</taxon>
        <taxon>Spirotrichea</taxon>
        <taxon>Stichotrichia</taxon>
        <taxon>Sporadotrichida</taxon>
        <taxon>Halteriidae</taxon>
        <taxon>Halteria</taxon>
    </lineage>
</organism>
<dbReference type="Proteomes" id="UP000785679">
    <property type="component" value="Unassembled WGS sequence"/>
</dbReference>
<evidence type="ECO:0000313" key="2">
    <source>
        <dbReference type="EMBL" id="TNV82804.1"/>
    </source>
</evidence>
<evidence type="ECO:0000313" key="3">
    <source>
        <dbReference type="Proteomes" id="UP000785679"/>
    </source>
</evidence>
<reference evidence="2" key="1">
    <citation type="submission" date="2019-06" db="EMBL/GenBank/DDBJ databases">
        <authorList>
            <person name="Zheng W."/>
        </authorList>
    </citation>
    <scope>NUCLEOTIDE SEQUENCE</scope>
    <source>
        <strain evidence="2">QDHG01</strain>
    </source>
</reference>
<feature type="region of interest" description="Disordered" evidence="1">
    <location>
        <begin position="126"/>
        <end position="160"/>
    </location>
</feature>
<name>A0A8J8T5A4_HALGN</name>